<reference evidence="1 2" key="1">
    <citation type="submission" date="2023-03" db="EMBL/GenBank/DDBJ databases">
        <title>High recombination rates correlate with genetic variation in Cardiocondyla obscurior ants.</title>
        <authorList>
            <person name="Errbii M."/>
        </authorList>
    </citation>
    <scope>NUCLEOTIDE SEQUENCE [LARGE SCALE GENOMIC DNA]</scope>
    <source>
        <strain evidence="1">Alpha-2009</strain>
        <tissue evidence="1">Whole body</tissue>
    </source>
</reference>
<dbReference type="EMBL" id="JADYXP020000006">
    <property type="protein sequence ID" value="KAL0123198.1"/>
    <property type="molecule type" value="Genomic_DNA"/>
</dbReference>
<dbReference type="AlphaFoldDB" id="A0AAW2G6M3"/>
<sequence length="64" mass="7290">MRIFVPINFSHPFITRSLTPFTSNLCLQKLRSSTWQVHLEDGLPCTPAREATLSLRSFLSASRL</sequence>
<name>A0AAW2G6M3_9HYME</name>
<evidence type="ECO:0000313" key="2">
    <source>
        <dbReference type="Proteomes" id="UP001430953"/>
    </source>
</evidence>
<keyword evidence="2" id="KW-1185">Reference proteome</keyword>
<proteinExistence type="predicted"/>
<protein>
    <submittedName>
        <fullName evidence="1">Uncharacterized protein</fullName>
    </submittedName>
</protein>
<evidence type="ECO:0000313" key="1">
    <source>
        <dbReference type="EMBL" id="KAL0123198.1"/>
    </source>
</evidence>
<dbReference type="Proteomes" id="UP001430953">
    <property type="component" value="Unassembled WGS sequence"/>
</dbReference>
<comment type="caution">
    <text evidence="1">The sequence shown here is derived from an EMBL/GenBank/DDBJ whole genome shotgun (WGS) entry which is preliminary data.</text>
</comment>
<gene>
    <name evidence="1" type="ORF">PUN28_007656</name>
</gene>
<organism evidence="1 2">
    <name type="scientific">Cardiocondyla obscurior</name>
    <dbReference type="NCBI Taxonomy" id="286306"/>
    <lineage>
        <taxon>Eukaryota</taxon>
        <taxon>Metazoa</taxon>
        <taxon>Ecdysozoa</taxon>
        <taxon>Arthropoda</taxon>
        <taxon>Hexapoda</taxon>
        <taxon>Insecta</taxon>
        <taxon>Pterygota</taxon>
        <taxon>Neoptera</taxon>
        <taxon>Endopterygota</taxon>
        <taxon>Hymenoptera</taxon>
        <taxon>Apocrita</taxon>
        <taxon>Aculeata</taxon>
        <taxon>Formicoidea</taxon>
        <taxon>Formicidae</taxon>
        <taxon>Myrmicinae</taxon>
        <taxon>Cardiocondyla</taxon>
    </lineage>
</organism>
<accession>A0AAW2G6M3</accession>